<accession>X1QNK9</accession>
<dbReference type="InterPro" id="IPR036389">
    <property type="entry name" value="RNase_III_sf"/>
</dbReference>
<feature type="non-terminal residue" evidence="1">
    <location>
        <position position="38"/>
    </location>
</feature>
<sequence length="38" mass="4606">MTLKKEKDLMLKDLEKKLDYKFKNRALLKEALIHPSFQ</sequence>
<proteinExistence type="predicted"/>
<dbReference type="SUPFAM" id="SSF69065">
    <property type="entry name" value="RNase III domain-like"/>
    <property type="match status" value="1"/>
</dbReference>
<name>X1QNK9_9ZZZZ</name>
<dbReference type="EMBL" id="BARW01002273">
    <property type="protein sequence ID" value="GAI69833.1"/>
    <property type="molecule type" value="Genomic_DNA"/>
</dbReference>
<dbReference type="AlphaFoldDB" id="X1QNK9"/>
<gene>
    <name evidence="1" type="ORF">S12H4_06468</name>
</gene>
<dbReference type="Gene3D" id="1.10.1520.10">
    <property type="entry name" value="Ribonuclease III domain"/>
    <property type="match status" value="1"/>
</dbReference>
<evidence type="ECO:0000313" key="1">
    <source>
        <dbReference type="EMBL" id="GAI69833.1"/>
    </source>
</evidence>
<dbReference type="GO" id="GO:0006396">
    <property type="term" value="P:RNA processing"/>
    <property type="evidence" value="ECO:0007669"/>
    <property type="project" value="InterPro"/>
</dbReference>
<comment type="caution">
    <text evidence="1">The sequence shown here is derived from an EMBL/GenBank/DDBJ whole genome shotgun (WGS) entry which is preliminary data.</text>
</comment>
<dbReference type="GO" id="GO:0004525">
    <property type="term" value="F:ribonuclease III activity"/>
    <property type="evidence" value="ECO:0007669"/>
    <property type="project" value="InterPro"/>
</dbReference>
<reference evidence="1" key="1">
    <citation type="journal article" date="2014" name="Front. Microbiol.">
        <title>High frequency of phylogenetically diverse reductive dehalogenase-homologous genes in deep subseafloor sedimentary metagenomes.</title>
        <authorList>
            <person name="Kawai M."/>
            <person name="Futagami T."/>
            <person name="Toyoda A."/>
            <person name="Takaki Y."/>
            <person name="Nishi S."/>
            <person name="Hori S."/>
            <person name="Arai W."/>
            <person name="Tsubouchi T."/>
            <person name="Morono Y."/>
            <person name="Uchiyama I."/>
            <person name="Ito T."/>
            <person name="Fujiyama A."/>
            <person name="Inagaki F."/>
            <person name="Takami H."/>
        </authorList>
    </citation>
    <scope>NUCLEOTIDE SEQUENCE</scope>
    <source>
        <strain evidence="1">Expedition CK06-06</strain>
    </source>
</reference>
<protein>
    <submittedName>
        <fullName evidence="1">Uncharacterized protein</fullName>
    </submittedName>
</protein>
<organism evidence="1">
    <name type="scientific">marine sediment metagenome</name>
    <dbReference type="NCBI Taxonomy" id="412755"/>
    <lineage>
        <taxon>unclassified sequences</taxon>
        <taxon>metagenomes</taxon>
        <taxon>ecological metagenomes</taxon>
    </lineage>
</organism>